<evidence type="ECO:0000313" key="3">
    <source>
        <dbReference type="EMBL" id="KGX85826.1"/>
    </source>
</evidence>
<dbReference type="GO" id="GO:0000162">
    <property type="term" value="P:L-tryptophan biosynthetic process"/>
    <property type="evidence" value="ECO:0007669"/>
    <property type="project" value="TreeGrafter"/>
</dbReference>
<dbReference type="PRINTS" id="PR00097">
    <property type="entry name" value="ANTSNTHASEII"/>
</dbReference>
<dbReference type="eggNOG" id="COG0512">
    <property type="taxonomic scope" value="Bacteria"/>
</dbReference>
<dbReference type="Proteomes" id="UP000030403">
    <property type="component" value="Unassembled WGS sequence"/>
</dbReference>
<dbReference type="NCBIfam" id="TIGR00566">
    <property type="entry name" value="trpG_papA"/>
    <property type="match status" value="1"/>
</dbReference>
<dbReference type="PANTHER" id="PTHR43418">
    <property type="entry name" value="MULTIFUNCTIONAL TRYPTOPHAN BIOSYNTHESIS PROTEIN-RELATED"/>
    <property type="match status" value="1"/>
</dbReference>
<dbReference type="OrthoDB" id="9804328at2"/>
<evidence type="ECO:0000256" key="1">
    <source>
        <dbReference type="ARBA" id="ARBA00022962"/>
    </source>
</evidence>
<dbReference type="InterPro" id="IPR006221">
    <property type="entry name" value="TrpG/PapA_dom"/>
</dbReference>
<proteinExistence type="predicted"/>
<accession>A0A0A5FYD2</accession>
<dbReference type="PROSITE" id="PS51273">
    <property type="entry name" value="GATASE_TYPE_1"/>
    <property type="match status" value="1"/>
</dbReference>
<feature type="domain" description="Glutamine amidotransferase" evidence="2">
    <location>
        <begin position="3"/>
        <end position="185"/>
    </location>
</feature>
<comment type="caution">
    <text evidence="3">The sequence shown here is derived from an EMBL/GenBank/DDBJ whole genome shotgun (WGS) entry which is preliminary data.</text>
</comment>
<dbReference type="InterPro" id="IPR050472">
    <property type="entry name" value="Anth_synth/Amidotransfase"/>
</dbReference>
<dbReference type="PRINTS" id="PR00099">
    <property type="entry name" value="CPSGATASE"/>
</dbReference>
<name>A0A0A5FYD2_9BACI</name>
<dbReference type="AlphaFoldDB" id="A0A0A5FYD2"/>
<dbReference type="SUPFAM" id="SSF52317">
    <property type="entry name" value="Class I glutamine amidotransferase-like"/>
    <property type="match status" value="1"/>
</dbReference>
<dbReference type="InterPro" id="IPR029062">
    <property type="entry name" value="Class_I_gatase-like"/>
</dbReference>
<evidence type="ECO:0000259" key="2">
    <source>
        <dbReference type="Pfam" id="PF00117"/>
    </source>
</evidence>
<dbReference type="InterPro" id="IPR017926">
    <property type="entry name" value="GATASE"/>
</dbReference>
<keyword evidence="1" id="KW-0315">Glutamine amidotransferase</keyword>
<sequence>MIVIIDHYDSFTYNLYQYITEIAGEVLVFRHDQVTVKDIEKLSPKAIVLSPGPGNPTESGISKDVLEQFYQKIPILGICLGHQVIVEWLGGKVQKGEQPVHGKTAKVTHDGQTIFRDIPNPTTVTRYHSLVATTLPSSLKVTARSEDGAVMAVRHNTYPIEGIQFHPESILTEHGFHMLQNFFSNMKGKDLDFIRKKVER</sequence>
<dbReference type="RefSeq" id="WP_051255042.1">
    <property type="nucleotide sequence ID" value="NZ_AULJ01000020.1"/>
</dbReference>
<dbReference type="FunFam" id="3.40.50.880:FF:000003">
    <property type="entry name" value="Anthranilate synthase component II"/>
    <property type="match status" value="1"/>
</dbReference>
<reference evidence="3 4" key="1">
    <citation type="submission" date="2013-08" db="EMBL/GenBank/DDBJ databases">
        <authorList>
            <person name="Huang J."/>
            <person name="Wang G."/>
        </authorList>
    </citation>
    <scope>NUCLEOTIDE SEQUENCE [LARGE SCALE GENOMIC DNA]</scope>
    <source>
        <strain evidence="3 4">BH030004</strain>
    </source>
</reference>
<keyword evidence="3" id="KW-0456">Lyase</keyword>
<dbReference type="EMBL" id="AVPF01000036">
    <property type="protein sequence ID" value="KGX85826.1"/>
    <property type="molecule type" value="Genomic_DNA"/>
</dbReference>
<dbReference type="Gene3D" id="3.40.50.880">
    <property type="match status" value="1"/>
</dbReference>
<organism evidence="3 4">
    <name type="scientific">Pontibacillus marinus BH030004 = DSM 16465</name>
    <dbReference type="NCBI Taxonomy" id="1385511"/>
    <lineage>
        <taxon>Bacteria</taxon>
        <taxon>Bacillati</taxon>
        <taxon>Bacillota</taxon>
        <taxon>Bacilli</taxon>
        <taxon>Bacillales</taxon>
        <taxon>Bacillaceae</taxon>
        <taxon>Pontibacillus</taxon>
    </lineage>
</organism>
<dbReference type="CDD" id="cd01743">
    <property type="entry name" value="GATase1_Anthranilate_Synthase"/>
    <property type="match status" value="1"/>
</dbReference>
<dbReference type="EC" id="4.1.3.27" evidence="3"/>
<dbReference type="GO" id="GO:0004049">
    <property type="term" value="F:anthranilate synthase activity"/>
    <property type="evidence" value="ECO:0007669"/>
    <property type="project" value="UniProtKB-EC"/>
</dbReference>
<dbReference type="PRINTS" id="PR00096">
    <property type="entry name" value="GATASE"/>
</dbReference>
<dbReference type="Pfam" id="PF00117">
    <property type="entry name" value="GATase"/>
    <property type="match status" value="1"/>
</dbReference>
<dbReference type="GO" id="GO:0005829">
    <property type="term" value="C:cytosol"/>
    <property type="evidence" value="ECO:0007669"/>
    <property type="project" value="TreeGrafter"/>
</dbReference>
<protein>
    <submittedName>
        <fullName evidence="3">Anthranilate synthase subunit II</fullName>
        <ecNumber evidence="3">4.1.3.27</ecNumber>
    </submittedName>
</protein>
<dbReference type="STRING" id="1385511.GCA_000425225_02040"/>
<gene>
    <name evidence="3" type="ORF">N783_13765</name>
</gene>
<dbReference type="PANTHER" id="PTHR43418:SF4">
    <property type="entry name" value="MULTIFUNCTIONAL TRYPTOPHAN BIOSYNTHESIS PROTEIN"/>
    <property type="match status" value="1"/>
</dbReference>
<keyword evidence="4" id="KW-1185">Reference proteome</keyword>
<evidence type="ECO:0000313" key="4">
    <source>
        <dbReference type="Proteomes" id="UP000030403"/>
    </source>
</evidence>